<dbReference type="PIRSF" id="PIRSF000443">
    <property type="entry name" value="Homoser_Ac_trans"/>
    <property type="match status" value="1"/>
</dbReference>
<evidence type="ECO:0000256" key="1">
    <source>
        <dbReference type="ARBA" id="ARBA00006886"/>
    </source>
</evidence>
<sequence length="331" mass="36428">MSTSIQYYQHGNFAVSGGTLANAVTAYRTFGHISSPCLITSTAFGGKLKDLTFMIGPDKALDPSRYFIIAFGLFGGGESSSPSTTPPPQDGPNFPKVTYHDNVRAQYTVVTKHFGIERVHAVIGFSMGGQLAYHWPYMYPDFVQRFAVICGSARTSGLNYCFLEGPKNAMLASEDFKGGHFTSPPLKGLSAFARAYSGWPYSAEWFRREKYKMDGTYANLEEFLSDIYDKSFVEGWDANDLVSLVHTWQAGDITEGGDLVKALNKIKAKGRIIPCRTDMYFNVDDSAEEVQNLPNSELVVIESIYGHTAGGGGNEEDTAFIDKQLKVLLSQ</sequence>
<evidence type="ECO:0000313" key="5">
    <source>
        <dbReference type="Proteomes" id="UP001219525"/>
    </source>
</evidence>
<dbReference type="InterPro" id="IPR000073">
    <property type="entry name" value="AB_hydrolase_1"/>
</dbReference>
<dbReference type="PANTHER" id="PTHR32268:SF15">
    <property type="entry name" value="HOMOSERINE ACETYLTRANSFERASE FAMILY PROTEIN (AFU_ORTHOLOGUE AFUA_1G15350)"/>
    <property type="match status" value="1"/>
</dbReference>
<gene>
    <name evidence="4" type="ORF">GGX14DRAFT_191213</name>
</gene>
<evidence type="ECO:0000256" key="2">
    <source>
        <dbReference type="PIRSR" id="PIRSR000443-1"/>
    </source>
</evidence>
<dbReference type="PANTHER" id="PTHR32268">
    <property type="entry name" value="HOMOSERINE O-ACETYLTRANSFERASE"/>
    <property type="match status" value="1"/>
</dbReference>
<accession>A0AAD6VVV6</accession>
<feature type="active site" evidence="2">
    <location>
        <position position="278"/>
    </location>
</feature>
<name>A0AAD6VVV6_9AGAR</name>
<dbReference type="Pfam" id="PF00561">
    <property type="entry name" value="Abhydrolase_1"/>
    <property type="match status" value="1"/>
</dbReference>
<evidence type="ECO:0000313" key="4">
    <source>
        <dbReference type="EMBL" id="KAJ7221536.1"/>
    </source>
</evidence>
<dbReference type="InterPro" id="IPR008220">
    <property type="entry name" value="HAT_MetX-like"/>
</dbReference>
<dbReference type="NCBIfam" id="NF005757">
    <property type="entry name" value="PRK07581.1"/>
    <property type="match status" value="1"/>
</dbReference>
<feature type="active site" evidence="2">
    <location>
        <position position="307"/>
    </location>
</feature>
<protein>
    <submittedName>
        <fullName evidence="4">Alpha beta hydrolase fold protein</fullName>
    </submittedName>
</protein>
<proteinExistence type="inferred from homology"/>
<feature type="domain" description="AB hydrolase-1" evidence="3">
    <location>
        <begin position="59"/>
        <end position="153"/>
    </location>
</feature>
<dbReference type="SUPFAM" id="SSF53474">
    <property type="entry name" value="alpha/beta-Hydrolases"/>
    <property type="match status" value="1"/>
</dbReference>
<reference evidence="4" key="1">
    <citation type="submission" date="2023-03" db="EMBL/GenBank/DDBJ databases">
        <title>Massive genome expansion in bonnet fungi (Mycena s.s.) driven by repeated elements and novel gene families across ecological guilds.</title>
        <authorList>
            <consortium name="Lawrence Berkeley National Laboratory"/>
            <person name="Harder C.B."/>
            <person name="Miyauchi S."/>
            <person name="Viragh M."/>
            <person name="Kuo A."/>
            <person name="Thoen E."/>
            <person name="Andreopoulos B."/>
            <person name="Lu D."/>
            <person name="Skrede I."/>
            <person name="Drula E."/>
            <person name="Henrissat B."/>
            <person name="Morin E."/>
            <person name="Kohler A."/>
            <person name="Barry K."/>
            <person name="LaButti K."/>
            <person name="Morin E."/>
            <person name="Salamov A."/>
            <person name="Lipzen A."/>
            <person name="Mereny Z."/>
            <person name="Hegedus B."/>
            <person name="Baldrian P."/>
            <person name="Stursova M."/>
            <person name="Weitz H."/>
            <person name="Taylor A."/>
            <person name="Grigoriev I.V."/>
            <person name="Nagy L.G."/>
            <person name="Martin F."/>
            <person name="Kauserud H."/>
        </authorList>
    </citation>
    <scope>NUCLEOTIDE SEQUENCE</scope>
    <source>
        <strain evidence="4">9144</strain>
    </source>
</reference>
<keyword evidence="5" id="KW-1185">Reference proteome</keyword>
<comment type="similarity">
    <text evidence="1">Belongs to the AB hydrolase superfamily. MetX family.</text>
</comment>
<dbReference type="GO" id="GO:0016787">
    <property type="term" value="F:hydrolase activity"/>
    <property type="evidence" value="ECO:0007669"/>
    <property type="project" value="UniProtKB-KW"/>
</dbReference>
<keyword evidence="4" id="KW-0378">Hydrolase</keyword>
<dbReference type="GO" id="GO:0016747">
    <property type="term" value="F:acyltransferase activity, transferring groups other than amino-acyl groups"/>
    <property type="evidence" value="ECO:0007669"/>
    <property type="project" value="InterPro"/>
</dbReference>
<dbReference type="Gene3D" id="3.40.50.1820">
    <property type="entry name" value="alpha/beta hydrolase"/>
    <property type="match status" value="1"/>
</dbReference>
<dbReference type="EMBL" id="JARJCW010000008">
    <property type="protein sequence ID" value="KAJ7221536.1"/>
    <property type="molecule type" value="Genomic_DNA"/>
</dbReference>
<feature type="active site" description="Nucleophile" evidence="2">
    <location>
        <position position="126"/>
    </location>
</feature>
<dbReference type="Proteomes" id="UP001219525">
    <property type="component" value="Unassembled WGS sequence"/>
</dbReference>
<dbReference type="AlphaFoldDB" id="A0AAD6VVV6"/>
<evidence type="ECO:0000259" key="3">
    <source>
        <dbReference type="Pfam" id="PF00561"/>
    </source>
</evidence>
<comment type="caution">
    <text evidence="4">The sequence shown here is derived from an EMBL/GenBank/DDBJ whole genome shotgun (WGS) entry which is preliminary data.</text>
</comment>
<dbReference type="InterPro" id="IPR029058">
    <property type="entry name" value="AB_hydrolase_fold"/>
</dbReference>
<organism evidence="4 5">
    <name type="scientific">Mycena pura</name>
    <dbReference type="NCBI Taxonomy" id="153505"/>
    <lineage>
        <taxon>Eukaryota</taxon>
        <taxon>Fungi</taxon>
        <taxon>Dikarya</taxon>
        <taxon>Basidiomycota</taxon>
        <taxon>Agaricomycotina</taxon>
        <taxon>Agaricomycetes</taxon>
        <taxon>Agaricomycetidae</taxon>
        <taxon>Agaricales</taxon>
        <taxon>Marasmiineae</taxon>
        <taxon>Mycenaceae</taxon>
        <taxon>Mycena</taxon>
    </lineage>
</organism>